<gene>
    <name evidence="2" type="ORF">IU470_28055</name>
</gene>
<organism evidence="2 3">
    <name type="scientific">Nocardia abscessus</name>
    <dbReference type="NCBI Taxonomy" id="120957"/>
    <lineage>
        <taxon>Bacteria</taxon>
        <taxon>Bacillati</taxon>
        <taxon>Actinomycetota</taxon>
        <taxon>Actinomycetes</taxon>
        <taxon>Mycobacteriales</taxon>
        <taxon>Nocardiaceae</taxon>
        <taxon>Nocardia</taxon>
    </lineage>
</organism>
<feature type="compositionally biased region" description="Polar residues" evidence="1">
    <location>
        <begin position="278"/>
        <end position="288"/>
    </location>
</feature>
<proteinExistence type="predicted"/>
<protein>
    <submittedName>
        <fullName evidence="2">Uncharacterized protein</fullName>
    </submittedName>
</protein>
<evidence type="ECO:0000313" key="3">
    <source>
        <dbReference type="Proteomes" id="UP000807309"/>
    </source>
</evidence>
<comment type="caution">
    <text evidence="2">The sequence shown here is derived from an EMBL/GenBank/DDBJ whole genome shotgun (WGS) entry which is preliminary data.</text>
</comment>
<accession>A0ABS0CHF0</accession>
<evidence type="ECO:0000256" key="1">
    <source>
        <dbReference type="SAM" id="MobiDB-lite"/>
    </source>
</evidence>
<dbReference type="Proteomes" id="UP000807309">
    <property type="component" value="Unassembled WGS sequence"/>
</dbReference>
<reference evidence="2 3" key="1">
    <citation type="submission" date="2020-10" db="EMBL/GenBank/DDBJ databases">
        <title>Identification of Nocardia species via Next-generation sequencing and recognition of intraspecies genetic diversity.</title>
        <authorList>
            <person name="Li P."/>
            <person name="Li P."/>
            <person name="Lu B."/>
        </authorList>
    </citation>
    <scope>NUCLEOTIDE SEQUENCE [LARGE SCALE GENOMIC DNA]</scope>
    <source>
        <strain evidence="2 3">N-11</strain>
    </source>
</reference>
<sequence length="297" mass="33611">MAVSYEFHGRFKEDVPQPHGYIVDRPEIQAAMKDAMFGISDMTWVDGPPAIGKTVAVARALEENGEAAVWITGMRWRGFSQTRKGFSVEKMRSEMSEVACAIDASLAYSEEGTETRFTEFLRTPRAPNHVIIDNYDPAAFPQLLEPQSSEFVPHITVISRDPPPDSIADDVSRVTVGNLTIEESRELIGLYLPDTSNDQRDQFADLVDYRAHRIDRGCRRLELSAYLTIDREIGRLRDGGLLGILDNPDDLYYYEVRNNNLARQALFAVRRGYQSPYCSREQQASGQGRQREDQDPV</sequence>
<feature type="region of interest" description="Disordered" evidence="1">
    <location>
        <begin position="278"/>
        <end position="297"/>
    </location>
</feature>
<name>A0ABS0CHF0_9NOCA</name>
<dbReference type="EMBL" id="JADLRE010000027">
    <property type="protein sequence ID" value="MBF6228932.1"/>
    <property type="molecule type" value="Genomic_DNA"/>
</dbReference>
<evidence type="ECO:0000313" key="2">
    <source>
        <dbReference type="EMBL" id="MBF6228932.1"/>
    </source>
</evidence>
<dbReference type="RefSeq" id="WP_195035805.1">
    <property type="nucleotide sequence ID" value="NZ_JADLRE010000027.1"/>
</dbReference>
<keyword evidence="3" id="KW-1185">Reference proteome</keyword>